<reference evidence="1 2" key="1">
    <citation type="journal article" date="2019" name="Int. J. Syst. Evol. Microbiol.">
        <title>The Global Catalogue of Microorganisms (GCM) 10K type strain sequencing project: providing services to taxonomists for standard genome sequencing and annotation.</title>
        <authorList>
            <consortium name="The Broad Institute Genomics Platform"/>
            <consortium name="The Broad Institute Genome Sequencing Center for Infectious Disease"/>
            <person name="Wu L."/>
            <person name="Ma J."/>
        </authorList>
    </citation>
    <scope>NUCLEOTIDE SEQUENCE [LARGE SCALE GENOMIC DNA]</scope>
    <source>
        <strain evidence="1 2">JCM 11444</strain>
    </source>
</reference>
<dbReference type="EMBL" id="BAAAID010000016">
    <property type="protein sequence ID" value="GAA0928534.1"/>
    <property type="molecule type" value="Genomic_DNA"/>
</dbReference>
<evidence type="ECO:0008006" key="3">
    <source>
        <dbReference type="Google" id="ProtNLM"/>
    </source>
</evidence>
<accession>A0ABN1PI25</accession>
<proteinExistence type="predicted"/>
<protein>
    <recommendedName>
        <fullName evidence="3">Transposase</fullName>
    </recommendedName>
</protein>
<gene>
    <name evidence="1" type="ORF">GCM10009575_030230</name>
</gene>
<organism evidence="1 2">
    <name type="scientific">Streptomyces rhizosphaericus</name>
    <dbReference type="NCBI Taxonomy" id="114699"/>
    <lineage>
        <taxon>Bacteria</taxon>
        <taxon>Bacillati</taxon>
        <taxon>Actinomycetota</taxon>
        <taxon>Actinomycetes</taxon>
        <taxon>Kitasatosporales</taxon>
        <taxon>Streptomycetaceae</taxon>
        <taxon>Streptomyces</taxon>
        <taxon>Streptomyces violaceusniger group</taxon>
    </lineage>
</organism>
<comment type="caution">
    <text evidence="1">The sequence shown here is derived from an EMBL/GenBank/DDBJ whole genome shotgun (WGS) entry which is preliminary data.</text>
</comment>
<name>A0ABN1PI25_9ACTN</name>
<dbReference type="Proteomes" id="UP001500418">
    <property type="component" value="Unassembled WGS sequence"/>
</dbReference>
<sequence length="72" mass="8295">MGNPTKVWATSLTRGTPMTGSVEMFRTDDTWAWARRHPRPTHPLRTRSLTRRLHIDLLRISSSYRPAGPQPL</sequence>
<evidence type="ECO:0000313" key="2">
    <source>
        <dbReference type="Proteomes" id="UP001500418"/>
    </source>
</evidence>
<evidence type="ECO:0000313" key="1">
    <source>
        <dbReference type="EMBL" id="GAA0928534.1"/>
    </source>
</evidence>
<keyword evidence="2" id="KW-1185">Reference proteome</keyword>